<name>A0A2V2N756_9EURY</name>
<evidence type="ECO:0000313" key="3">
    <source>
        <dbReference type="Proteomes" id="UP000245657"/>
    </source>
</evidence>
<dbReference type="Proteomes" id="UP000245657">
    <property type="component" value="Unassembled WGS sequence"/>
</dbReference>
<accession>A0A2V2N756</accession>
<reference evidence="2 3" key="1">
    <citation type="submission" date="2018-05" db="EMBL/GenBank/DDBJ databases">
        <title>Draft genome of Methanospirillum lacunae Ki8-1.</title>
        <authorList>
            <person name="Dueholm M.S."/>
            <person name="Nielsen P.H."/>
            <person name="Bakmann L.F."/>
            <person name="Otzen D.E."/>
        </authorList>
    </citation>
    <scope>NUCLEOTIDE SEQUENCE [LARGE SCALE GENOMIC DNA]</scope>
    <source>
        <strain evidence="2 3">Ki8-1</strain>
    </source>
</reference>
<evidence type="ECO:0000313" key="2">
    <source>
        <dbReference type="EMBL" id="PWR74470.1"/>
    </source>
</evidence>
<protein>
    <submittedName>
        <fullName evidence="2">Argininosuccinate synthase</fullName>
    </submittedName>
</protein>
<keyword evidence="1" id="KW-0812">Transmembrane</keyword>
<organism evidence="2 3">
    <name type="scientific">Methanospirillum lacunae</name>
    <dbReference type="NCBI Taxonomy" id="668570"/>
    <lineage>
        <taxon>Archaea</taxon>
        <taxon>Methanobacteriati</taxon>
        <taxon>Methanobacteriota</taxon>
        <taxon>Stenosarchaea group</taxon>
        <taxon>Methanomicrobia</taxon>
        <taxon>Methanomicrobiales</taxon>
        <taxon>Methanospirillaceae</taxon>
        <taxon>Methanospirillum</taxon>
    </lineage>
</organism>
<keyword evidence="1" id="KW-0472">Membrane</keyword>
<feature type="transmembrane region" description="Helical" evidence="1">
    <location>
        <begin position="264"/>
        <end position="282"/>
    </location>
</feature>
<dbReference type="AlphaFoldDB" id="A0A2V2N756"/>
<dbReference type="RefSeq" id="WP_109967749.1">
    <property type="nucleotide sequence ID" value="NZ_CP176093.1"/>
</dbReference>
<keyword evidence="1" id="KW-1133">Transmembrane helix</keyword>
<keyword evidence="3" id="KW-1185">Reference proteome</keyword>
<dbReference type="EMBL" id="QGMY01000002">
    <property type="protein sequence ID" value="PWR74470.1"/>
    <property type="molecule type" value="Genomic_DNA"/>
</dbReference>
<comment type="caution">
    <text evidence="2">The sequence shown here is derived from an EMBL/GenBank/DDBJ whole genome shotgun (WGS) entry which is preliminary data.</text>
</comment>
<gene>
    <name evidence="2" type="ORF">DK846_04815</name>
</gene>
<sequence>MKRTSLKLSTDNWDKSLQFSDIQRLLAYFLLLISITVLPGLAAPTTSLVVSVIENNTTIEHRVLDYQWMEHNLPVMGDGTTHYYHQGPVFQGDPWNPNESVNLRDMGAIKGTAVRDICHIFGGLKEGDEVMIKAADGYHIQFSSDFIENPGARAGSLTIAWYNGAESGGGERQGTGYVPDYYTGMRVVFCSPENPDTGKHVYGNADMNVTLPAQAQYFYSGLYPSTSGLSPKWVNEVRIYRGGFSGDKSAPIKDTPSPIPTQKAGISFIPLVFSGLILLMSWDMRRKL</sequence>
<dbReference type="GeneID" id="97549866"/>
<proteinExistence type="predicted"/>
<evidence type="ECO:0000256" key="1">
    <source>
        <dbReference type="SAM" id="Phobius"/>
    </source>
</evidence>
<dbReference type="OrthoDB" id="114893at2157"/>